<feature type="transmembrane region" description="Helical" evidence="17">
    <location>
        <begin position="49"/>
        <end position="71"/>
    </location>
</feature>
<comment type="caution">
    <text evidence="18">The sequence shown here is derived from an EMBL/GenBank/DDBJ whole genome shotgun (WGS) entry which is preliminary data.</text>
</comment>
<comment type="similarity">
    <text evidence="4">Belongs to the MAPEG family.</text>
</comment>
<keyword evidence="6" id="KW-0808">Transferase</keyword>
<comment type="catalytic activity">
    <reaction evidence="16">
        <text>RX + glutathione = an S-substituted glutathione + a halide anion + H(+)</text>
        <dbReference type="Rhea" id="RHEA:16437"/>
        <dbReference type="ChEBI" id="CHEBI:15378"/>
        <dbReference type="ChEBI" id="CHEBI:16042"/>
        <dbReference type="ChEBI" id="CHEBI:17792"/>
        <dbReference type="ChEBI" id="CHEBI:57925"/>
        <dbReference type="ChEBI" id="CHEBI:90779"/>
        <dbReference type="EC" id="2.5.1.18"/>
    </reaction>
    <physiologicalReaction direction="left-to-right" evidence="16">
        <dbReference type="Rhea" id="RHEA:16438"/>
    </physiologicalReaction>
</comment>
<proteinExistence type="inferred from homology"/>
<dbReference type="FunFam" id="1.20.120.550:FF:000002">
    <property type="entry name" value="Microsomal glutathione S-transferase 1"/>
    <property type="match status" value="1"/>
</dbReference>
<dbReference type="GO" id="GO:0005741">
    <property type="term" value="C:mitochondrial outer membrane"/>
    <property type="evidence" value="ECO:0007669"/>
    <property type="project" value="UniProtKB-SubCell"/>
</dbReference>
<evidence type="ECO:0000256" key="3">
    <source>
        <dbReference type="ARBA" id="ARBA00004477"/>
    </source>
</evidence>
<evidence type="ECO:0000313" key="19">
    <source>
        <dbReference type="Proteomes" id="UP000648187"/>
    </source>
</evidence>
<evidence type="ECO:0000256" key="11">
    <source>
        <dbReference type="ARBA" id="ARBA00022990"/>
    </source>
</evidence>
<comment type="subcellular location">
    <subcellularLocation>
        <location evidence="3">Endoplasmic reticulum membrane</location>
        <topology evidence="3">Multi-pass membrane protein</topology>
    </subcellularLocation>
    <subcellularLocation>
        <location evidence="2">Mitochondrion outer membrane</location>
    </subcellularLocation>
</comment>
<dbReference type="GO" id="GO:0005789">
    <property type="term" value="C:endoplasmic reticulum membrane"/>
    <property type="evidence" value="ECO:0007669"/>
    <property type="project" value="UniProtKB-SubCell"/>
</dbReference>
<evidence type="ECO:0000256" key="13">
    <source>
        <dbReference type="ARBA" id="ARBA00023136"/>
    </source>
</evidence>
<evidence type="ECO:0000256" key="4">
    <source>
        <dbReference type="ARBA" id="ARBA00010459"/>
    </source>
</evidence>
<evidence type="ECO:0000256" key="10">
    <source>
        <dbReference type="ARBA" id="ARBA00022989"/>
    </source>
</evidence>
<evidence type="ECO:0000313" key="18">
    <source>
        <dbReference type="EMBL" id="KAF9419201.1"/>
    </source>
</evidence>
<dbReference type="SUPFAM" id="SSF161084">
    <property type="entry name" value="MAPEG domain-like"/>
    <property type="match status" value="3"/>
</dbReference>
<dbReference type="InterPro" id="IPR001129">
    <property type="entry name" value="Membr-assoc_MAPEG"/>
</dbReference>
<dbReference type="Pfam" id="PF01124">
    <property type="entry name" value="MAPEG"/>
    <property type="match status" value="3"/>
</dbReference>
<feature type="transmembrane region" description="Helical" evidence="17">
    <location>
        <begin position="83"/>
        <end position="108"/>
    </location>
</feature>
<dbReference type="GO" id="GO:0004364">
    <property type="term" value="F:glutathione transferase activity"/>
    <property type="evidence" value="ECO:0007669"/>
    <property type="project" value="UniProtKB-EC"/>
</dbReference>
<dbReference type="Proteomes" id="UP000648187">
    <property type="component" value="Unassembled WGS sequence"/>
</dbReference>
<evidence type="ECO:0000256" key="15">
    <source>
        <dbReference type="ARBA" id="ARBA00039397"/>
    </source>
</evidence>
<protein>
    <recommendedName>
        <fullName evidence="15">Microsomal glutathione S-transferase 1</fullName>
        <ecNumber evidence="5">2.5.1.18</ecNumber>
    </recommendedName>
</protein>
<evidence type="ECO:0000256" key="1">
    <source>
        <dbReference type="ARBA" id="ARBA00003701"/>
    </source>
</evidence>
<dbReference type="PANTHER" id="PTHR10689:SF6">
    <property type="entry name" value="MICROSOMAL GLUTATHIONE S-TRANSFERASE 1"/>
    <property type="match status" value="1"/>
</dbReference>
<evidence type="ECO:0000256" key="6">
    <source>
        <dbReference type="ARBA" id="ARBA00022679"/>
    </source>
</evidence>
<gene>
    <name evidence="18" type="ORF">HW555_004128</name>
</gene>
<keyword evidence="7 17" id="KW-0812">Transmembrane</keyword>
<keyword evidence="12" id="KW-0496">Mitochondrion</keyword>
<keyword evidence="9" id="KW-0256">Endoplasmic reticulum</keyword>
<keyword evidence="10 17" id="KW-1133">Transmembrane helix</keyword>
<evidence type="ECO:0000256" key="14">
    <source>
        <dbReference type="ARBA" id="ARBA00038540"/>
    </source>
</evidence>
<comment type="function">
    <text evidence="1">Conjugation of reduced glutathione to a wide number of exogenous and endogenous hydrophobic electrophiles.</text>
</comment>
<dbReference type="InterPro" id="IPR040162">
    <property type="entry name" value="MGST1-like"/>
</dbReference>
<dbReference type="EMBL" id="JACKWZ010000045">
    <property type="protein sequence ID" value="KAF9419201.1"/>
    <property type="molecule type" value="Genomic_DNA"/>
</dbReference>
<feature type="transmembrane region" description="Helical" evidence="17">
    <location>
        <begin position="248"/>
        <end position="267"/>
    </location>
</feature>
<keyword evidence="13 17" id="KW-0472">Membrane</keyword>
<evidence type="ECO:0000256" key="7">
    <source>
        <dbReference type="ARBA" id="ARBA00022692"/>
    </source>
</evidence>
<feature type="transmembrane region" description="Helical" evidence="17">
    <location>
        <begin position="359"/>
        <end position="380"/>
    </location>
</feature>
<feature type="transmembrane region" description="Helical" evidence="17">
    <location>
        <begin position="312"/>
        <end position="339"/>
    </location>
</feature>
<keyword evidence="8" id="KW-1000">Mitochondrion outer membrane</keyword>
<dbReference type="AlphaFoldDB" id="A0A835L7R3"/>
<evidence type="ECO:0000256" key="2">
    <source>
        <dbReference type="ARBA" id="ARBA00004294"/>
    </source>
</evidence>
<dbReference type="PANTHER" id="PTHR10689">
    <property type="entry name" value="MICROSOMAL GLUTATHIONE S-TRANSFERASE 1"/>
    <property type="match status" value="1"/>
</dbReference>
<dbReference type="EC" id="2.5.1.18" evidence="5"/>
<sequence length="386" mass="42665">MTGVARVIRGVFANPEDAKTIKGGKVKYDDPVVERIRRAHLNDLENIPAFWVLGALYVTTGPVAAWATLLFRVYTLGRILHTIVYAVVPLPQPARAIAFVVPAFVSFYMGLQSYLLYSGILALKVLAVSILTAFTRNSKKVYANPEDALLRKGKTWSEFAARILNDLENIPVFWILGALYLTTSPSAGLAITLFRVYTAGRVLHTLVYAVIPLPPLKPRHLPSVIPLIISIYMGLKVVLHYINDPAVQSYLLYSSVLALKVLGMAFLTARVRYAKNVFANPEDAAAKKGKVKYDDPDVERVRRAHLNDLENIPVFWILGALYLTTAPSAGLAITLFRVYTAGRVLHTLVYAVKPLPQPARGIAFGIPFMISFYMGVKVILHYASAL</sequence>
<reference evidence="18" key="1">
    <citation type="submission" date="2020-08" db="EMBL/GenBank/DDBJ databases">
        <title>Spodoptera exigua strain:BAW_Kor-Di-RS1 Genome sequencing and assembly.</title>
        <authorList>
            <person name="Kim J."/>
            <person name="Nam H.Y."/>
            <person name="Kwon M."/>
            <person name="Choi J.H."/>
            <person name="Cho S.R."/>
            <person name="Kim G.-H."/>
        </authorList>
    </citation>
    <scope>NUCLEOTIDE SEQUENCE</scope>
    <source>
        <strain evidence="18">BAW_Kor-Di-RS1</strain>
        <tissue evidence="18">Whole-body</tissue>
    </source>
</reference>
<name>A0A835L7R3_SPOEX</name>
<feature type="transmembrane region" description="Helical" evidence="17">
    <location>
        <begin position="114"/>
        <end position="134"/>
    </location>
</feature>
<dbReference type="Gene3D" id="1.20.120.550">
    <property type="entry name" value="Membrane associated eicosanoid/glutathione metabolism-like domain"/>
    <property type="match status" value="3"/>
</dbReference>
<dbReference type="InterPro" id="IPR023352">
    <property type="entry name" value="MAPEG-like_dom_sf"/>
</dbReference>
<keyword evidence="19" id="KW-1185">Reference proteome</keyword>
<evidence type="ECO:0000256" key="17">
    <source>
        <dbReference type="SAM" id="Phobius"/>
    </source>
</evidence>
<keyword evidence="11" id="KW-0007">Acetylation</keyword>
<evidence type="ECO:0000256" key="5">
    <source>
        <dbReference type="ARBA" id="ARBA00012452"/>
    </source>
</evidence>
<accession>A0A835L7R3</accession>
<evidence type="ECO:0000256" key="9">
    <source>
        <dbReference type="ARBA" id="ARBA00022824"/>
    </source>
</evidence>
<evidence type="ECO:0000256" key="12">
    <source>
        <dbReference type="ARBA" id="ARBA00023128"/>
    </source>
</evidence>
<comment type="subunit">
    <text evidence="14">Homotrimer; The trimer binds only one molecule of glutathione.</text>
</comment>
<organism evidence="18 19">
    <name type="scientific">Spodoptera exigua</name>
    <name type="common">Beet armyworm</name>
    <name type="synonym">Noctua fulgens</name>
    <dbReference type="NCBI Taxonomy" id="7107"/>
    <lineage>
        <taxon>Eukaryota</taxon>
        <taxon>Metazoa</taxon>
        <taxon>Ecdysozoa</taxon>
        <taxon>Arthropoda</taxon>
        <taxon>Hexapoda</taxon>
        <taxon>Insecta</taxon>
        <taxon>Pterygota</taxon>
        <taxon>Neoptera</taxon>
        <taxon>Endopterygota</taxon>
        <taxon>Lepidoptera</taxon>
        <taxon>Glossata</taxon>
        <taxon>Ditrysia</taxon>
        <taxon>Noctuoidea</taxon>
        <taxon>Noctuidae</taxon>
        <taxon>Amphipyrinae</taxon>
        <taxon>Spodoptera</taxon>
    </lineage>
</organism>
<feature type="transmembrane region" description="Helical" evidence="17">
    <location>
        <begin position="223"/>
        <end position="242"/>
    </location>
</feature>
<evidence type="ECO:0000256" key="8">
    <source>
        <dbReference type="ARBA" id="ARBA00022787"/>
    </source>
</evidence>
<evidence type="ECO:0000256" key="16">
    <source>
        <dbReference type="ARBA" id="ARBA00049385"/>
    </source>
</evidence>